<dbReference type="Gene3D" id="3.30.1660.10">
    <property type="entry name" value="Flavin-binding protein dodecin"/>
    <property type="match status" value="1"/>
</dbReference>
<dbReference type="Pfam" id="PF07338">
    <property type="entry name" value="YdgH_BhsA-like"/>
    <property type="match status" value="1"/>
</dbReference>
<evidence type="ECO:0000256" key="2">
    <source>
        <dbReference type="SAM" id="MobiDB-lite"/>
    </source>
</evidence>
<reference evidence="5 6" key="1">
    <citation type="journal article" date="2019" name="Environ. Microbiol.">
        <title>Species interactions and distinct microbial communities in high Arctic permafrost affected cryosols are associated with the CH4 and CO2 gas fluxes.</title>
        <authorList>
            <person name="Altshuler I."/>
            <person name="Hamel J."/>
            <person name="Turney S."/>
            <person name="Magnuson E."/>
            <person name="Levesque R."/>
            <person name="Greer C."/>
            <person name="Whyte L.G."/>
        </authorList>
    </citation>
    <scope>NUCLEOTIDE SEQUENCE [LARGE SCALE GENOMIC DNA]</scope>
    <source>
        <strain evidence="5 6">E4</strain>
    </source>
</reference>
<dbReference type="EMBL" id="RCZD01000002">
    <property type="protein sequence ID" value="TPG64225.1"/>
    <property type="molecule type" value="Genomic_DNA"/>
</dbReference>
<feature type="domain" description="YdgH/BhsA/McbA-like" evidence="4">
    <location>
        <begin position="35"/>
        <end position="91"/>
    </location>
</feature>
<dbReference type="InterPro" id="IPR025543">
    <property type="entry name" value="Dodecin-like"/>
</dbReference>
<name>A0A502GR89_9GAMM</name>
<protein>
    <submittedName>
        <fullName evidence="5">DUF1471 domain-containing protein</fullName>
    </submittedName>
</protein>
<organism evidence="5 6">
    <name type="scientific">Ewingella americana</name>
    <dbReference type="NCBI Taxonomy" id="41202"/>
    <lineage>
        <taxon>Bacteria</taxon>
        <taxon>Pseudomonadati</taxon>
        <taxon>Pseudomonadota</taxon>
        <taxon>Gammaproteobacteria</taxon>
        <taxon>Enterobacterales</taxon>
        <taxon>Yersiniaceae</taxon>
        <taxon>Ewingella</taxon>
    </lineage>
</organism>
<dbReference type="InterPro" id="IPR036275">
    <property type="entry name" value="YdgH-like_sf"/>
</dbReference>
<evidence type="ECO:0000256" key="1">
    <source>
        <dbReference type="ARBA" id="ARBA00022729"/>
    </source>
</evidence>
<keyword evidence="1 3" id="KW-0732">Signal</keyword>
<dbReference type="PANTHER" id="PTHR34156">
    <property type="entry name" value="OUTER MEMBRANE PROTEIN-RELATED-RELATED"/>
    <property type="match status" value="1"/>
</dbReference>
<feature type="signal peptide" evidence="3">
    <location>
        <begin position="1"/>
        <end position="21"/>
    </location>
</feature>
<evidence type="ECO:0000313" key="5">
    <source>
        <dbReference type="EMBL" id="TPG64225.1"/>
    </source>
</evidence>
<gene>
    <name evidence="5" type="ORF">EAH77_05250</name>
</gene>
<dbReference type="PANTHER" id="PTHR34156:SF6">
    <property type="entry name" value="OUTER MEMBRANE PROTEIN"/>
    <property type="match status" value="1"/>
</dbReference>
<dbReference type="InterPro" id="IPR010854">
    <property type="entry name" value="YdgH/BhsA/McbA-like_dom"/>
</dbReference>
<dbReference type="Proteomes" id="UP000317663">
    <property type="component" value="Unassembled WGS sequence"/>
</dbReference>
<feature type="chain" id="PRO_5021428041" evidence="3">
    <location>
        <begin position="22"/>
        <end position="91"/>
    </location>
</feature>
<keyword evidence="6" id="KW-1185">Reference proteome</keyword>
<accession>A0A502GR89</accession>
<dbReference type="OrthoDB" id="6540461at2"/>
<sequence>MKLLPILAAAIITTASFSALAATQITAAQAASGNYQSLGVVSISQMSGAPGSIKEQLNAEATDKGANHYRVIGMSTPGDSSLERASVELYR</sequence>
<evidence type="ECO:0000256" key="3">
    <source>
        <dbReference type="SAM" id="SignalP"/>
    </source>
</evidence>
<comment type="caution">
    <text evidence="5">The sequence shown here is derived from an EMBL/GenBank/DDBJ whole genome shotgun (WGS) entry which is preliminary data.</text>
</comment>
<evidence type="ECO:0000259" key="4">
    <source>
        <dbReference type="Pfam" id="PF07338"/>
    </source>
</evidence>
<dbReference type="InterPro" id="IPR051096">
    <property type="entry name" value="BhsA/McbA_stress_biofilm_assoc"/>
</dbReference>
<feature type="compositionally biased region" description="Basic and acidic residues" evidence="2">
    <location>
        <begin position="81"/>
        <end position="91"/>
    </location>
</feature>
<dbReference type="RefSeq" id="WP_140470739.1">
    <property type="nucleotide sequence ID" value="NZ_RCZD01000002.1"/>
</dbReference>
<dbReference type="SUPFAM" id="SSF159871">
    <property type="entry name" value="YdgH-like"/>
    <property type="match status" value="1"/>
</dbReference>
<evidence type="ECO:0000313" key="6">
    <source>
        <dbReference type="Proteomes" id="UP000317663"/>
    </source>
</evidence>
<dbReference type="AlphaFoldDB" id="A0A502GR89"/>
<feature type="region of interest" description="Disordered" evidence="2">
    <location>
        <begin position="70"/>
        <end position="91"/>
    </location>
</feature>
<proteinExistence type="predicted"/>